<evidence type="ECO:0000256" key="3">
    <source>
        <dbReference type="ARBA" id="ARBA00022452"/>
    </source>
</evidence>
<dbReference type="InterPro" id="IPR039426">
    <property type="entry name" value="TonB-dep_rcpt-like"/>
</dbReference>
<evidence type="ECO:0000256" key="9">
    <source>
        <dbReference type="ARBA" id="ARBA00023136"/>
    </source>
</evidence>
<keyword evidence="9 11" id="KW-0472">Membrane</keyword>
<dbReference type="Proteomes" id="UP000070433">
    <property type="component" value="Chromosome"/>
</dbReference>
<keyword evidence="2 11" id="KW-0813">Transport</keyword>
<dbReference type="AlphaFoldDB" id="A0A127JUF6"/>
<evidence type="ECO:0000256" key="5">
    <source>
        <dbReference type="ARBA" id="ARBA00022692"/>
    </source>
</evidence>
<feature type="domain" description="TonB-dependent receptor-like beta-barrel" evidence="12">
    <location>
        <begin position="47"/>
        <end position="384"/>
    </location>
</feature>
<dbReference type="EMBL" id="CP010951">
    <property type="protein sequence ID" value="AMO23658.1"/>
    <property type="molecule type" value="Genomic_DNA"/>
</dbReference>
<dbReference type="GO" id="GO:0006826">
    <property type="term" value="P:iron ion transport"/>
    <property type="evidence" value="ECO:0007669"/>
    <property type="project" value="UniProtKB-KW"/>
</dbReference>
<reference evidence="13 14" key="1">
    <citation type="journal article" date="2014" name="Int. J. Syst. Evol. Microbiol.">
        <title>Ramlibacter solisilvae sp. nov., isolated from forest soil, and emended description of the genus Ramlibacter.</title>
        <authorList>
            <person name="Lee H.J."/>
            <person name="Lee S.H."/>
            <person name="Lee S.S."/>
            <person name="Lee J.S."/>
            <person name="Kim Y."/>
            <person name="Kim S.C."/>
            <person name="Jeon C.O."/>
        </authorList>
    </citation>
    <scope>NUCLEOTIDE SEQUENCE [LARGE SCALE GENOMIC DNA]</scope>
    <source>
        <strain evidence="13 14">5-10</strain>
    </source>
</reference>
<dbReference type="PANTHER" id="PTHR32552:SF81">
    <property type="entry name" value="TONB-DEPENDENT OUTER MEMBRANE RECEPTOR"/>
    <property type="match status" value="1"/>
</dbReference>
<dbReference type="PANTHER" id="PTHR32552">
    <property type="entry name" value="FERRICHROME IRON RECEPTOR-RELATED"/>
    <property type="match status" value="1"/>
</dbReference>
<comment type="similarity">
    <text evidence="11">Belongs to the TonB-dependent receptor family.</text>
</comment>
<keyword evidence="6" id="KW-0408">Iron</keyword>
<accession>A0A127JUF6</accession>
<keyword evidence="14" id="KW-1185">Reference proteome</keyword>
<evidence type="ECO:0000256" key="2">
    <source>
        <dbReference type="ARBA" id="ARBA00022448"/>
    </source>
</evidence>
<evidence type="ECO:0000256" key="4">
    <source>
        <dbReference type="ARBA" id="ARBA00022496"/>
    </source>
</evidence>
<keyword evidence="10 11" id="KW-0998">Cell outer membrane</keyword>
<evidence type="ECO:0000313" key="13">
    <source>
        <dbReference type="EMBL" id="AMO23658.1"/>
    </source>
</evidence>
<dbReference type="PROSITE" id="PS52016">
    <property type="entry name" value="TONB_DEPENDENT_REC_3"/>
    <property type="match status" value="1"/>
</dbReference>
<evidence type="ECO:0000256" key="7">
    <source>
        <dbReference type="ARBA" id="ARBA00023065"/>
    </source>
</evidence>
<keyword evidence="3 11" id="KW-1134">Transmembrane beta strand</keyword>
<evidence type="ECO:0000256" key="1">
    <source>
        <dbReference type="ARBA" id="ARBA00004571"/>
    </source>
</evidence>
<dbReference type="InterPro" id="IPR000531">
    <property type="entry name" value="Beta-barrel_TonB"/>
</dbReference>
<gene>
    <name evidence="13" type="ORF">UC35_13150</name>
</gene>
<evidence type="ECO:0000256" key="8">
    <source>
        <dbReference type="ARBA" id="ARBA00023077"/>
    </source>
</evidence>
<evidence type="ECO:0000313" key="14">
    <source>
        <dbReference type="Proteomes" id="UP000070433"/>
    </source>
</evidence>
<keyword evidence="5 11" id="KW-0812">Transmembrane</keyword>
<dbReference type="Pfam" id="PF00593">
    <property type="entry name" value="TonB_dep_Rec_b-barrel"/>
    <property type="match status" value="1"/>
</dbReference>
<evidence type="ECO:0000259" key="12">
    <source>
        <dbReference type="Pfam" id="PF00593"/>
    </source>
</evidence>
<keyword evidence="7" id="KW-0406">Ion transport</keyword>
<evidence type="ECO:0000256" key="10">
    <source>
        <dbReference type="ARBA" id="ARBA00023237"/>
    </source>
</evidence>
<comment type="subcellular location">
    <subcellularLocation>
        <location evidence="1 11">Cell outer membrane</location>
        <topology evidence="1 11">Multi-pass membrane protein</topology>
    </subcellularLocation>
</comment>
<evidence type="ECO:0000256" key="6">
    <source>
        <dbReference type="ARBA" id="ARBA00023004"/>
    </source>
</evidence>
<keyword evidence="4" id="KW-0410">Iron transport</keyword>
<organism evidence="13 14">
    <name type="scientific">Ramlibacter tataouinensis</name>
    <dbReference type="NCBI Taxonomy" id="94132"/>
    <lineage>
        <taxon>Bacteria</taxon>
        <taxon>Pseudomonadati</taxon>
        <taxon>Pseudomonadota</taxon>
        <taxon>Betaproteobacteria</taxon>
        <taxon>Burkholderiales</taxon>
        <taxon>Comamonadaceae</taxon>
        <taxon>Ramlibacter</taxon>
    </lineage>
</organism>
<dbReference type="SUPFAM" id="SSF56935">
    <property type="entry name" value="Porins"/>
    <property type="match status" value="1"/>
</dbReference>
<dbReference type="GO" id="GO:0009279">
    <property type="term" value="C:cell outer membrane"/>
    <property type="evidence" value="ECO:0007669"/>
    <property type="project" value="UniProtKB-SubCell"/>
</dbReference>
<evidence type="ECO:0000256" key="11">
    <source>
        <dbReference type="PROSITE-ProRule" id="PRU01360"/>
    </source>
</evidence>
<sequence length="426" mass="45962">MNATFSQAENRGQLQADYTNPYGPFVAAFLPPGFSIIGDLDINLKKKQTGEVRFATNRFGGFEGLLGAFYTDERTDYLTKLTSFLSNGAVAPAPIGNFLTSDTQSTYKEGAVFANGTYYFTDAVDIGAGLRYATNKQNATLSSTGLIGRNTPPNFVDFEDSSTTYQVTARWRPNSDLTTFARYATGYRPGGPQTNPNPPTGTPTTFKADTVGNFELGVKGLALDRRLRFDASVYHIDWKDVQLNGLFNGLLLVANAGRAKVDGAEAQLMYQPSAAMQLGANLGYNNARLTEVGTSTAAFLGAAPGDRLPGSPKLTAALFADWYFPVGNDMRASLGATLRYQGDKVSSYSNSVLNPSFKMPAYALLDLRAGLEWSRYSLRLHLDNATDKLGYTSYTTNKVAAAQTSLPSNATVTTPRTVSLVFGADF</sequence>
<protein>
    <recommendedName>
        <fullName evidence="12">TonB-dependent receptor-like beta-barrel domain-containing protein</fullName>
    </recommendedName>
</protein>
<keyword evidence="8" id="KW-0798">TonB box</keyword>
<dbReference type="PATRIC" id="fig|94132.3.peg.2672"/>
<proteinExistence type="inferred from homology"/>
<name>A0A127JUF6_9BURK</name>
<dbReference type="InterPro" id="IPR036942">
    <property type="entry name" value="Beta-barrel_TonB_sf"/>
</dbReference>
<dbReference type="Gene3D" id="2.40.170.20">
    <property type="entry name" value="TonB-dependent receptor, beta-barrel domain"/>
    <property type="match status" value="1"/>
</dbReference>